<sequence length="192" mass="22446">MAIPFTTFHKKWCAEKTQLMIQNNFSQWFRDPPHNSIRNYDQYLAVVKYPISLSEIADRIRLNIYQYVFEWDNDMQAVFKNAMAFNSKNSQPYFIAQYLLDSYIKECTPIPASQQEDNMILINRQAQKLLNLLESPPPSIKNLKWDIPPLSNDGTLEWKDLKMKNSELSQPVKEALEKLSALIQKPSTEPSK</sequence>
<dbReference type="SMR" id="A2FGR4"/>
<dbReference type="Proteomes" id="UP000001542">
    <property type="component" value="Unassembled WGS sequence"/>
</dbReference>
<protein>
    <submittedName>
        <fullName evidence="4">Bromodomain containing protein</fullName>
    </submittedName>
</protein>
<dbReference type="GO" id="GO:0042393">
    <property type="term" value="F:histone binding"/>
    <property type="evidence" value="ECO:0000318"/>
    <property type="project" value="GO_Central"/>
</dbReference>
<dbReference type="VEuPathDB" id="TrichDB:TVAGG3_0210990"/>
<evidence type="ECO:0000256" key="2">
    <source>
        <dbReference type="PROSITE-ProRule" id="PRU00035"/>
    </source>
</evidence>
<dbReference type="EMBL" id="DS113783">
    <property type="protein sequence ID" value="EAX95900.1"/>
    <property type="molecule type" value="Genomic_DNA"/>
</dbReference>
<dbReference type="CDD" id="cd04369">
    <property type="entry name" value="Bromodomain"/>
    <property type="match status" value="1"/>
</dbReference>
<proteinExistence type="predicted"/>
<dbReference type="PRINTS" id="PR00503">
    <property type="entry name" value="BROMODOMAIN"/>
</dbReference>
<feature type="domain" description="Bromo" evidence="3">
    <location>
        <begin position="21"/>
        <end position="93"/>
    </location>
</feature>
<dbReference type="OrthoDB" id="1870062at2759"/>
<dbReference type="Pfam" id="PF00439">
    <property type="entry name" value="Bromodomain"/>
    <property type="match status" value="1"/>
</dbReference>
<dbReference type="Gene3D" id="1.20.920.10">
    <property type="entry name" value="Bromodomain-like"/>
    <property type="match status" value="1"/>
</dbReference>
<dbReference type="KEGG" id="tva:4753677"/>
<dbReference type="GO" id="GO:0000785">
    <property type="term" value="C:chromatin"/>
    <property type="evidence" value="ECO:0000318"/>
    <property type="project" value="GO_Central"/>
</dbReference>
<dbReference type="InParanoid" id="A2FGR4"/>
<dbReference type="PANTHER" id="PTHR45926">
    <property type="entry name" value="OSJNBA0053K19.4 PROTEIN"/>
    <property type="match status" value="1"/>
</dbReference>
<reference evidence="4" key="1">
    <citation type="submission" date="2006-10" db="EMBL/GenBank/DDBJ databases">
        <authorList>
            <person name="Amadeo P."/>
            <person name="Zhao Q."/>
            <person name="Wortman J."/>
            <person name="Fraser-Liggett C."/>
            <person name="Carlton J."/>
        </authorList>
    </citation>
    <scope>NUCLEOTIDE SEQUENCE</scope>
    <source>
        <strain evidence="4">G3</strain>
    </source>
</reference>
<evidence type="ECO:0000313" key="5">
    <source>
        <dbReference type="Proteomes" id="UP000001542"/>
    </source>
</evidence>
<reference evidence="4" key="2">
    <citation type="journal article" date="2007" name="Science">
        <title>Draft genome sequence of the sexually transmitted pathogen Trichomonas vaginalis.</title>
        <authorList>
            <person name="Carlton J.M."/>
            <person name="Hirt R.P."/>
            <person name="Silva J.C."/>
            <person name="Delcher A.L."/>
            <person name="Schatz M."/>
            <person name="Zhao Q."/>
            <person name="Wortman J.R."/>
            <person name="Bidwell S.L."/>
            <person name="Alsmark U.C.M."/>
            <person name="Besteiro S."/>
            <person name="Sicheritz-Ponten T."/>
            <person name="Noel C.J."/>
            <person name="Dacks J.B."/>
            <person name="Foster P.G."/>
            <person name="Simillion C."/>
            <person name="Van de Peer Y."/>
            <person name="Miranda-Saavedra D."/>
            <person name="Barton G.J."/>
            <person name="Westrop G.D."/>
            <person name="Mueller S."/>
            <person name="Dessi D."/>
            <person name="Fiori P.L."/>
            <person name="Ren Q."/>
            <person name="Paulsen I."/>
            <person name="Zhang H."/>
            <person name="Bastida-Corcuera F.D."/>
            <person name="Simoes-Barbosa A."/>
            <person name="Brown M.T."/>
            <person name="Hayes R.D."/>
            <person name="Mukherjee M."/>
            <person name="Okumura C.Y."/>
            <person name="Schneider R."/>
            <person name="Smith A.J."/>
            <person name="Vanacova S."/>
            <person name="Villalvazo M."/>
            <person name="Haas B.J."/>
            <person name="Pertea M."/>
            <person name="Feldblyum T.V."/>
            <person name="Utterback T.R."/>
            <person name="Shu C.L."/>
            <person name="Osoegawa K."/>
            <person name="de Jong P.J."/>
            <person name="Hrdy I."/>
            <person name="Horvathova L."/>
            <person name="Zubacova Z."/>
            <person name="Dolezal P."/>
            <person name="Malik S.B."/>
            <person name="Logsdon J.M. Jr."/>
            <person name="Henze K."/>
            <person name="Gupta A."/>
            <person name="Wang C.C."/>
            <person name="Dunne R.L."/>
            <person name="Upcroft J.A."/>
            <person name="Upcroft P."/>
            <person name="White O."/>
            <person name="Salzberg S.L."/>
            <person name="Tang P."/>
            <person name="Chiu C.-H."/>
            <person name="Lee Y.-S."/>
            <person name="Embley T.M."/>
            <person name="Coombs G.H."/>
            <person name="Mottram J.C."/>
            <person name="Tachezy J."/>
            <person name="Fraser-Liggett C.M."/>
            <person name="Johnson P.J."/>
        </authorList>
    </citation>
    <scope>NUCLEOTIDE SEQUENCE [LARGE SCALE GENOMIC DNA]</scope>
    <source>
        <strain evidence="4">G3</strain>
    </source>
</reference>
<dbReference type="SUPFAM" id="SSF47370">
    <property type="entry name" value="Bromodomain"/>
    <property type="match status" value="1"/>
</dbReference>
<dbReference type="PROSITE" id="PS50014">
    <property type="entry name" value="BROMODOMAIN_2"/>
    <property type="match status" value="1"/>
</dbReference>
<dbReference type="AlphaFoldDB" id="A2FGR4"/>
<dbReference type="RefSeq" id="XP_001308830.1">
    <property type="nucleotide sequence ID" value="XM_001308829.1"/>
</dbReference>
<accession>A2FGR4</accession>
<dbReference type="GO" id="GO:0003682">
    <property type="term" value="F:chromatin binding"/>
    <property type="evidence" value="ECO:0000318"/>
    <property type="project" value="GO_Central"/>
</dbReference>
<evidence type="ECO:0000256" key="1">
    <source>
        <dbReference type="ARBA" id="ARBA00023117"/>
    </source>
</evidence>
<dbReference type="VEuPathDB" id="TrichDB:TVAG_304300"/>
<dbReference type="GO" id="GO:0006338">
    <property type="term" value="P:chromatin remodeling"/>
    <property type="evidence" value="ECO:0000318"/>
    <property type="project" value="GO_Central"/>
</dbReference>
<evidence type="ECO:0000313" key="4">
    <source>
        <dbReference type="EMBL" id="EAX95900.1"/>
    </source>
</evidence>
<gene>
    <name evidence="4" type="ORF">TVAG_304300</name>
</gene>
<dbReference type="GO" id="GO:0004674">
    <property type="term" value="F:protein serine/threonine kinase activity"/>
    <property type="evidence" value="ECO:0000318"/>
    <property type="project" value="GO_Central"/>
</dbReference>
<keyword evidence="1 2" id="KW-0103">Bromodomain</keyword>
<dbReference type="GO" id="GO:0006357">
    <property type="term" value="P:regulation of transcription by RNA polymerase II"/>
    <property type="evidence" value="ECO:0000318"/>
    <property type="project" value="GO_Central"/>
</dbReference>
<dbReference type="InterPro" id="IPR001487">
    <property type="entry name" value="Bromodomain"/>
</dbReference>
<dbReference type="SMART" id="SM00297">
    <property type="entry name" value="BROMO"/>
    <property type="match status" value="1"/>
</dbReference>
<evidence type="ECO:0000259" key="3">
    <source>
        <dbReference type="PROSITE" id="PS50014"/>
    </source>
</evidence>
<keyword evidence="5" id="KW-1185">Reference proteome</keyword>
<dbReference type="GO" id="GO:0005634">
    <property type="term" value="C:nucleus"/>
    <property type="evidence" value="ECO:0000318"/>
    <property type="project" value="GO_Central"/>
</dbReference>
<name>A2FGR4_TRIV3</name>
<organism evidence="4 5">
    <name type="scientific">Trichomonas vaginalis (strain ATCC PRA-98 / G3)</name>
    <dbReference type="NCBI Taxonomy" id="412133"/>
    <lineage>
        <taxon>Eukaryota</taxon>
        <taxon>Metamonada</taxon>
        <taxon>Parabasalia</taxon>
        <taxon>Trichomonadida</taxon>
        <taxon>Trichomonadidae</taxon>
        <taxon>Trichomonas</taxon>
    </lineage>
</organism>
<dbReference type="InterPro" id="IPR036427">
    <property type="entry name" value="Bromodomain-like_sf"/>
</dbReference>